<keyword evidence="3" id="KW-1185">Reference proteome</keyword>
<evidence type="ECO:0000313" key="2">
    <source>
        <dbReference type="EMBL" id="MEI4270277.1"/>
    </source>
</evidence>
<gene>
    <name evidence="2" type="ORF">TEK04_00940</name>
</gene>
<feature type="signal peptide" evidence="1">
    <location>
        <begin position="1"/>
        <end position="31"/>
    </location>
</feature>
<dbReference type="RefSeq" id="WP_336402413.1">
    <property type="nucleotide sequence ID" value="NZ_JBAPLU010000001.1"/>
</dbReference>
<organism evidence="2 3">
    <name type="scientific">Klenkia sesuvii</name>
    <dbReference type="NCBI Taxonomy" id="3103137"/>
    <lineage>
        <taxon>Bacteria</taxon>
        <taxon>Bacillati</taxon>
        <taxon>Actinomycetota</taxon>
        <taxon>Actinomycetes</taxon>
        <taxon>Geodermatophilales</taxon>
        <taxon>Geodermatophilaceae</taxon>
        <taxon>Klenkia</taxon>
    </lineage>
</organism>
<dbReference type="PROSITE" id="PS51257">
    <property type="entry name" value="PROKAR_LIPOPROTEIN"/>
    <property type="match status" value="1"/>
</dbReference>
<sequence length="108" mass="10602">MTTSRAARLATPVLTLSALVALTGCSFTSHNVSCSGNQCTATLTGEGSEASILGTSLAFAGTQDGRATLSVGGAEVSCATGESVTAGPLSLTCTSVEDDRVELTASLG</sequence>
<accession>A0ABU8DN92</accession>
<keyword evidence="1" id="KW-0732">Signal</keyword>
<evidence type="ECO:0000313" key="3">
    <source>
        <dbReference type="Proteomes" id="UP001361570"/>
    </source>
</evidence>
<name>A0ABU8DN92_9ACTN</name>
<dbReference type="EMBL" id="JBAPLU010000001">
    <property type="protein sequence ID" value="MEI4270277.1"/>
    <property type="molecule type" value="Genomic_DNA"/>
</dbReference>
<evidence type="ECO:0000256" key="1">
    <source>
        <dbReference type="SAM" id="SignalP"/>
    </source>
</evidence>
<proteinExistence type="predicted"/>
<reference evidence="2 3" key="1">
    <citation type="submission" date="2024-03" db="EMBL/GenBank/DDBJ databases">
        <title>Draft genome sequence of Klenkia sp. LSe6-5.</title>
        <authorList>
            <person name="Duangmal K."/>
            <person name="Chantavorakit T."/>
        </authorList>
    </citation>
    <scope>NUCLEOTIDE SEQUENCE [LARGE SCALE GENOMIC DNA]</scope>
    <source>
        <strain evidence="2 3">LSe6-5</strain>
    </source>
</reference>
<comment type="caution">
    <text evidence="2">The sequence shown here is derived from an EMBL/GenBank/DDBJ whole genome shotgun (WGS) entry which is preliminary data.</text>
</comment>
<feature type="chain" id="PRO_5047338716" evidence="1">
    <location>
        <begin position="32"/>
        <end position="108"/>
    </location>
</feature>
<protein>
    <submittedName>
        <fullName evidence="2">Uncharacterized protein</fullName>
    </submittedName>
</protein>
<dbReference type="Proteomes" id="UP001361570">
    <property type="component" value="Unassembled WGS sequence"/>
</dbReference>